<evidence type="ECO:0000256" key="3">
    <source>
        <dbReference type="ARBA" id="ARBA00017941"/>
    </source>
</evidence>
<proteinExistence type="inferred from homology"/>
<reference evidence="9 10" key="1">
    <citation type="submission" date="2019-09" db="EMBL/GenBank/DDBJ databases">
        <title>Salinarimonas rosea gen. nov., sp. nov., a new member of the a-2 subgroup of the Proteobacteria.</title>
        <authorList>
            <person name="Liu J."/>
        </authorList>
    </citation>
    <scope>NUCLEOTIDE SEQUENCE [LARGE SCALE GENOMIC DNA]</scope>
    <source>
        <strain evidence="9 10">BN140002</strain>
    </source>
</reference>
<reference evidence="9 10" key="2">
    <citation type="submission" date="2019-09" db="EMBL/GenBank/DDBJ databases">
        <authorList>
            <person name="Jin C."/>
        </authorList>
    </citation>
    <scope>NUCLEOTIDE SEQUENCE [LARGE SCALE GENOMIC DNA]</scope>
    <source>
        <strain evidence="9 10">BN140002</strain>
    </source>
</reference>
<organism evidence="9 10">
    <name type="scientific">Salinarimonas soli</name>
    <dbReference type="NCBI Taxonomy" id="1638099"/>
    <lineage>
        <taxon>Bacteria</taxon>
        <taxon>Pseudomonadati</taxon>
        <taxon>Pseudomonadota</taxon>
        <taxon>Alphaproteobacteria</taxon>
        <taxon>Hyphomicrobiales</taxon>
        <taxon>Salinarimonadaceae</taxon>
        <taxon>Salinarimonas</taxon>
    </lineage>
</organism>
<protein>
    <recommendedName>
        <fullName evidence="3 6">Flagellar basal-body rod protein FlgC</fullName>
    </recommendedName>
</protein>
<evidence type="ECO:0000256" key="5">
    <source>
        <dbReference type="ARBA" id="ARBA00025933"/>
    </source>
</evidence>
<dbReference type="PANTHER" id="PTHR30435:SF2">
    <property type="entry name" value="FLAGELLAR BASAL-BODY ROD PROTEIN FLGC"/>
    <property type="match status" value="1"/>
</dbReference>
<sequence>MIDPLTASLTIAGSGLKAQSSRMQVISENLANANSTGNAPGADPYRRKTLTFTGEFDRMVGAKLVDVKSVGVDRAPFRVEHDPSHPAADERGYVKLPNVNMLIEMADMRETSRSYEANLQVVKQARSMISMTIDLLRNS</sequence>
<dbReference type="PANTHER" id="PTHR30435">
    <property type="entry name" value="FLAGELLAR PROTEIN"/>
    <property type="match status" value="1"/>
</dbReference>
<evidence type="ECO:0000256" key="2">
    <source>
        <dbReference type="ARBA" id="ARBA00009677"/>
    </source>
</evidence>
<dbReference type="OrthoDB" id="9813951at2"/>
<name>A0A5B2V6W5_9HYPH</name>
<dbReference type="Pfam" id="PF06429">
    <property type="entry name" value="Flg_bbr_C"/>
    <property type="match status" value="1"/>
</dbReference>
<dbReference type="RefSeq" id="WP_149822023.1">
    <property type="nucleotide sequence ID" value="NZ_VUOA01000045.1"/>
</dbReference>
<keyword evidence="9" id="KW-0966">Cell projection</keyword>
<evidence type="ECO:0000259" key="7">
    <source>
        <dbReference type="Pfam" id="PF00460"/>
    </source>
</evidence>
<evidence type="ECO:0000256" key="6">
    <source>
        <dbReference type="RuleBase" id="RU362062"/>
    </source>
</evidence>
<evidence type="ECO:0000313" key="10">
    <source>
        <dbReference type="Proteomes" id="UP000323142"/>
    </source>
</evidence>
<evidence type="ECO:0000259" key="8">
    <source>
        <dbReference type="Pfam" id="PF06429"/>
    </source>
</evidence>
<dbReference type="InterPro" id="IPR001444">
    <property type="entry name" value="Flag_bb_rod_N"/>
</dbReference>
<evidence type="ECO:0000256" key="1">
    <source>
        <dbReference type="ARBA" id="ARBA00004117"/>
    </source>
</evidence>
<accession>A0A5B2V6W5</accession>
<comment type="subcellular location">
    <subcellularLocation>
        <location evidence="1 6">Bacterial flagellum basal body</location>
    </subcellularLocation>
</comment>
<dbReference type="InterPro" id="IPR006299">
    <property type="entry name" value="FlgC"/>
</dbReference>
<dbReference type="EMBL" id="VUOA01000045">
    <property type="protein sequence ID" value="KAA2234704.1"/>
    <property type="molecule type" value="Genomic_DNA"/>
</dbReference>
<dbReference type="InterPro" id="IPR019776">
    <property type="entry name" value="Flagellar_basal_body_rod_CS"/>
</dbReference>
<comment type="subunit">
    <text evidence="5 6">The basal body constitutes a major portion of the flagellar organelle and consists of four rings (L,P,S, and M) mounted on a central rod. The rod consists of about 26 subunits of FlgG in the distal portion, and FlgB, FlgC and FlgF are thought to build up the proximal portion of the rod with about 6 subunits each.</text>
</comment>
<feature type="domain" description="Flagellar basal-body/hook protein C-terminal" evidence="8">
    <location>
        <begin position="91"/>
        <end position="135"/>
    </location>
</feature>
<evidence type="ECO:0000256" key="4">
    <source>
        <dbReference type="ARBA" id="ARBA00023143"/>
    </source>
</evidence>
<dbReference type="PROSITE" id="PS00588">
    <property type="entry name" value="FLAGELLA_BB_ROD"/>
    <property type="match status" value="1"/>
</dbReference>
<dbReference type="AlphaFoldDB" id="A0A5B2V6W5"/>
<dbReference type="NCBIfam" id="TIGR01395">
    <property type="entry name" value="FlgC"/>
    <property type="match status" value="1"/>
</dbReference>
<keyword evidence="4 6" id="KW-0975">Bacterial flagellum</keyword>
<evidence type="ECO:0000313" key="9">
    <source>
        <dbReference type="EMBL" id="KAA2234704.1"/>
    </source>
</evidence>
<feature type="domain" description="Flagellar basal body rod protein N-terminal" evidence="7">
    <location>
        <begin position="10"/>
        <end position="37"/>
    </location>
</feature>
<comment type="caution">
    <text evidence="9">The sequence shown here is derived from an EMBL/GenBank/DDBJ whole genome shotgun (WGS) entry which is preliminary data.</text>
</comment>
<keyword evidence="10" id="KW-1185">Reference proteome</keyword>
<dbReference type="InterPro" id="IPR010930">
    <property type="entry name" value="Flg_bb/hook_C_dom"/>
</dbReference>
<dbReference type="Proteomes" id="UP000323142">
    <property type="component" value="Unassembled WGS sequence"/>
</dbReference>
<dbReference type="GO" id="GO:0030694">
    <property type="term" value="C:bacterial-type flagellum basal body, rod"/>
    <property type="evidence" value="ECO:0007669"/>
    <property type="project" value="UniProtKB-UniRule"/>
</dbReference>
<keyword evidence="9" id="KW-0969">Cilium</keyword>
<keyword evidence="9" id="KW-0282">Flagellum</keyword>
<dbReference type="GO" id="GO:0071978">
    <property type="term" value="P:bacterial-type flagellum-dependent swarming motility"/>
    <property type="evidence" value="ECO:0007669"/>
    <property type="project" value="TreeGrafter"/>
</dbReference>
<gene>
    <name evidence="9" type="primary">flgC</name>
    <name evidence="9" type="ORF">F0L46_23355</name>
</gene>
<dbReference type="Pfam" id="PF00460">
    <property type="entry name" value="Flg_bb_rod"/>
    <property type="match status" value="1"/>
</dbReference>
<comment type="similarity">
    <text evidence="2">Belongs to the flagella basal body rod proteins family.</text>
</comment>